<evidence type="ECO:0000313" key="1">
    <source>
        <dbReference type="EMBL" id="MDQ1148134.1"/>
    </source>
</evidence>
<evidence type="ECO:0000313" key="2">
    <source>
        <dbReference type="Proteomes" id="UP001244640"/>
    </source>
</evidence>
<dbReference type="Gene3D" id="3.20.20.70">
    <property type="entry name" value="Aldolase class I"/>
    <property type="match status" value="1"/>
</dbReference>
<organism evidence="1 2">
    <name type="scientific">Sphingobacterium zeae</name>
    <dbReference type="NCBI Taxonomy" id="1776859"/>
    <lineage>
        <taxon>Bacteria</taxon>
        <taxon>Pseudomonadati</taxon>
        <taxon>Bacteroidota</taxon>
        <taxon>Sphingobacteriia</taxon>
        <taxon>Sphingobacteriales</taxon>
        <taxon>Sphingobacteriaceae</taxon>
        <taxon>Sphingobacterium</taxon>
    </lineage>
</organism>
<dbReference type="InterPro" id="IPR013785">
    <property type="entry name" value="Aldolase_TIM"/>
</dbReference>
<gene>
    <name evidence="1" type="ORF">QE382_000118</name>
</gene>
<keyword evidence="2" id="KW-1185">Reference proteome</keyword>
<dbReference type="SUPFAM" id="SSF51445">
    <property type="entry name" value="(Trans)glycosidases"/>
    <property type="match status" value="1"/>
</dbReference>
<comment type="caution">
    <text evidence="1">The sequence shown here is derived from an EMBL/GenBank/DDBJ whole genome shotgun (WGS) entry which is preliminary data.</text>
</comment>
<dbReference type="InterPro" id="IPR017853">
    <property type="entry name" value="GH"/>
</dbReference>
<evidence type="ECO:0008006" key="3">
    <source>
        <dbReference type="Google" id="ProtNLM"/>
    </source>
</evidence>
<dbReference type="EMBL" id="JAUTBA010000001">
    <property type="protein sequence ID" value="MDQ1148134.1"/>
    <property type="molecule type" value="Genomic_DNA"/>
</dbReference>
<protein>
    <recommendedName>
        <fullName evidence="3">Hyaluronidase</fullName>
    </recommendedName>
</protein>
<name>A0ABU0U001_9SPHI</name>
<proteinExistence type="predicted"/>
<sequence length="308" mass="36456">MEFGYNFLRIMRVFLVKCDKKIIFFLFLMFSSFCLSFSQEKKIFFLNEGTAFQNKFVQDNSLTTYVNISQGYFVTNGRFSAKGLEQIISKYFPDKQTFGYAVLDWEGDGMQALIRQNSKFDFYIDQFNQALAYAKRLRPNVKWGYYGLPYKFYESSLENYSNKIERLSPLIKNLDFLSPSLYILDNEPISISEKQKIDATLSLSLKFASKFGTPVYPFIWHRIHPSNKVKGVSLIDSSVFDQYIRYFSRFKYKNISISGLFWWHSENYSFKKKDTDNQIGKAYSSVANFENFEKKIFYNYLKILRKDL</sequence>
<accession>A0ABU0U001</accession>
<dbReference type="Proteomes" id="UP001244640">
    <property type="component" value="Unassembled WGS sequence"/>
</dbReference>
<dbReference type="RefSeq" id="WP_307184264.1">
    <property type="nucleotide sequence ID" value="NZ_JAUTBA010000001.1"/>
</dbReference>
<reference evidence="1 2" key="1">
    <citation type="submission" date="2023-07" db="EMBL/GenBank/DDBJ databases">
        <title>Functional and genomic diversity of the sorghum phyllosphere microbiome.</title>
        <authorList>
            <person name="Shade A."/>
        </authorList>
    </citation>
    <scope>NUCLEOTIDE SEQUENCE [LARGE SCALE GENOMIC DNA]</scope>
    <source>
        <strain evidence="1 2">SORGH_AS_0892</strain>
    </source>
</reference>